<dbReference type="CDD" id="cd07249">
    <property type="entry name" value="MMCE"/>
    <property type="match status" value="1"/>
</dbReference>
<comment type="similarity">
    <text evidence="1">Belongs to the methylmalonyl-CoA epimerase family.</text>
</comment>
<evidence type="ECO:0000313" key="5">
    <source>
        <dbReference type="Proteomes" id="UP000576082"/>
    </source>
</evidence>
<dbReference type="InterPro" id="IPR051785">
    <property type="entry name" value="MMCE/EMCE_epimerase"/>
</dbReference>
<name>A0A7X9XAR3_9BACT</name>
<dbReference type="InterPro" id="IPR029068">
    <property type="entry name" value="Glyas_Bleomycin-R_OHBP_Dase"/>
</dbReference>
<evidence type="ECO:0000259" key="3">
    <source>
        <dbReference type="PROSITE" id="PS51819"/>
    </source>
</evidence>
<evidence type="ECO:0000256" key="1">
    <source>
        <dbReference type="ARBA" id="ARBA00009308"/>
    </source>
</evidence>
<dbReference type="SUPFAM" id="SSF54593">
    <property type="entry name" value="Glyoxalase/Bleomycin resistance protein/Dihydroxybiphenyl dioxygenase"/>
    <property type="match status" value="1"/>
</dbReference>
<dbReference type="NCBIfam" id="TIGR03081">
    <property type="entry name" value="metmalonyl_epim"/>
    <property type="match status" value="1"/>
</dbReference>
<accession>A0A7X9XAR3</accession>
<keyword evidence="2" id="KW-0479">Metal-binding</keyword>
<dbReference type="GO" id="GO:0004493">
    <property type="term" value="F:methylmalonyl-CoA epimerase activity"/>
    <property type="evidence" value="ECO:0007669"/>
    <property type="project" value="UniProtKB-EC"/>
</dbReference>
<keyword evidence="5" id="KW-1185">Reference proteome</keyword>
<dbReference type="InterPro" id="IPR017515">
    <property type="entry name" value="MeMalonyl-CoA_epimerase"/>
</dbReference>
<protein>
    <submittedName>
        <fullName evidence="4">Methylmalonyl-CoA epimerase</fullName>
        <ecNumber evidence="4">5.1.99.1</ecNumber>
    </submittedName>
</protein>
<comment type="caution">
    <text evidence="4">The sequence shown here is derived from an EMBL/GenBank/DDBJ whole genome shotgun (WGS) entry which is preliminary data.</text>
</comment>
<dbReference type="PANTHER" id="PTHR43048:SF3">
    <property type="entry name" value="METHYLMALONYL-COA EPIMERASE, MITOCHONDRIAL"/>
    <property type="match status" value="1"/>
</dbReference>
<dbReference type="EC" id="5.1.99.1" evidence="4"/>
<dbReference type="GO" id="GO:0046872">
    <property type="term" value="F:metal ion binding"/>
    <property type="evidence" value="ECO:0007669"/>
    <property type="project" value="UniProtKB-KW"/>
</dbReference>
<dbReference type="Proteomes" id="UP000576082">
    <property type="component" value="Unassembled WGS sequence"/>
</dbReference>
<sequence length="134" mass="14796">MDITHIDHIGIAVNNLEESVDFYKNVLGLKCISMTTVEDQFVKVAIFKLGETKIELLESTSENGAIQKFINRKGEGIHHIAYGVNNIEKSLDDAVSKNISLIDKEPRTGAEGGKIAFLHPKSSFGVLTELCEHK</sequence>
<reference evidence="4 5" key="1">
    <citation type="submission" date="2020-04" db="EMBL/GenBank/DDBJ databases">
        <title>Flammeovirga sp. SR4, a novel species isolated from seawater.</title>
        <authorList>
            <person name="Wang X."/>
        </authorList>
    </citation>
    <scope>NUCLEOTIDE SEQUENCE [LARGE SCALE GENOMIC DNA]</scope>
    <source>
        <strain evidence="4 5">ATCC 23126</strain>
    </source>
</reference>
<proteinExistence type="inferred from homology"/>
<keyword evidence="4" id="KW-0413">Isomerase</keyword>
<dbReference type="PROSITE" id="PS51819">
    <property type="entry name" value="VOC"/>
    <property type="match status" value="1"/>
</dbReference>
<organism evidence="4 5">
    <name type="scientific">Flammeovirga aprica JL-4</name>
    <dbReference type="NCBI Taxonomy" id="694437"/>
    <lineage>
        <taxon>Bacteria</taxon>
        <taxon>Pseudomonadati</taxon>
        <taxon>Bacteroidota</taxon>
        <taxon>Cytophagia</taxon>
        <taxon>Cytophagales</taxon>
        <taxon>Flammeovirgaceae</taxon>
        <taxon>Flammeovirga</taxon>
    </lineage>
</organism>
<dbReference type="EMBL" id="JABANE010000052">
    <property type="protein sequence ID" value="NME69940.1"/>
    <property type="molecule type" value="Genomic_DNA"/>
</dbReference>
<dbReference type="PANTHER" id="PTHR43048">
    <property type="entry name" value="METHYLMALONYL-COA EPIMERASE"/>
    <property type="match status" value="1"/>
</dbReference>
<feature type="domain" description="VOC" evidence="3">
    <location>
        <begin position="5"/>
        <end position="133"/>
    </location>
</feature>
<dbReference type="GO" id="GO:0046491">
    <property type="term" value="P:L-methylmalonyl-CoA metabolic process"/>
    <property type="evidence" value="ECO:0007669"/>
    <property type="project" value="TreeGrafter"/>
</dbReference>
<dbReference type="Gene3D" id="3.10.180.10">
    <property type="entry name" value="2,3-Dihydroxybiphenyl 1,2-Dioxygenase, domain 1"/>
    <property type="match status" value="1"/>
</dbReference>
<dbReference type="RefSeq" id="WP_169658190.1">
    <property type="nucleotide sequence ID" value="NZ_JABANE010000052.1"/>
</dbReference>
<evidence type="ECO:0000256" key="2">
    <source>
        <dbReference type="ARBA" id="ARBA00022723"/>
    </source>
</evidence>
<dbReference type="InterPro" id="IPR037523">
    <property type="entry name" value="VOC_core"/>
</dbReference>
<dbReference type="AlphaFoldDB" id="A0A7X9XAR3"/>
<dbReference type="Pfam" id="PF13669">
    <property type="entry name" value="Glyoxalase_4"/>
    <property type="match status" value="1"/>
</dbReference>
<gene>
    <name evidence="4" type="primary">mce</name>
    <name evidence="4" type="ORF">HHU12_18350</name>
</gene>
<evidence type="ECO:0000313" key="4">
    <source>
        <dbReference type="EMBL" id="NME69940.1"/>
    </source>
</evidence>